<dbReference type="NCBIfam" id="NF006944">
    <property type="entry name" value="PRK09426.1"/>
    <property type="match status" value="1"/>
</dbReference>
<dbReference type="PANTHER" id="PTHR48101">
    <property type="entry name" value="METHYLMALONYL-COA MUTASE, MITOCHONDRIAL-RELATED"/>
    <property type="match status" value="1"/>
</dbReference>
<dbReference type="Gene3D" id="3.20.20.240">
    <property type="entry name" value="Methylmalonyl-CoA mutase"/>
    <property type="match status" value="1"/>
</dbReference>
<dbReference type="PROSITE" id="PS00544">
    <property type="entry name" value="METMALONYL_COA_MUTASE"/>
    <property type="match status" value="1"/>
</dbReference>
<dbReference type="GO" id="GO:0046872">
    <property type="term" value="F:metal ion binding"/>
    <property type="evidence" value="ECO:0007669"/>
    <property type="project" value="UniProtKB-KW"/>
</dbReference>
<dbReference type="eggNOG" id="COG1884">
    <property type="taxonomic scope" value="Bacteria"/>
</dbReference>
<reference evidence="11 12" key="4">
    <citation type="journal article" date="2009" name="Appl. Environ. Microbiol.">
        <title>Comparative genome-wide transcriptional profiling of Azorhizobium caulinodans ORS571 grown under free-living and symbiotic conditions.</title>
        <authorList>
            <person name="Tsukada S."/>
            <person name="Aono T."/>
            <person name="Akiba N."/>
            <person name="Lee KB."/>
            <person name="Liu CT."/>
            <person name="Toyazaki H."/>
            <person name="Oyaizu H."/>
        </authorList>
    </citation>
    <scope>NUCLEOTIDE SEQUENCE [LARGE SCALE GENOMIC DNA]</scope>
    <source>
        <strain evidence="12">ATCC 43989 / DSM 5975 / JCM 20966 / LMG 6465 / NBRC 14845 / NCIMB 13405 / ORS 571</strain>
    </source>
</reference>
<dbReference type="NCBIfam" id="TIGR00640">
    <property type="entry name" value="acid_CoA_mut_C"/>
    <property type="match status" value="1"/>
</dbReference>
<sequence length="721" mass="77265">MTAMSRLPAFADIEWRAPELAPPADAPAPWLTPEGIPVKGLYGPADIAGLSFIDTYPGIAPFLRGPYPTMYATQPWTIRQYAGFSTAEDSNAFYRRNLAAGQKGLSVAFDLATHRGYDSDHPRVAGDVGMAGVAIDSIYDMRTLFSGIPLDQMSVSMTMNGAVLPILALFVVAAEEQGVPAAKLSGTIQNDILKEFMVRNTYIYPPAPSMRIISDIFALTSKEMPRFNSISISGYHMQEAGATQDLELAYTLADGVEYVRAGAKAGLPIDAFAPRLSFFWAIGMNFFMEVAKLRAARLLWTRLMSDLGAKNPKSLPLRTHSQTSGWSLTAQDVFNNVIRTMVEAMAATQGHTQSLHTNALDEALALPTDFSARIARNTQILLQQESGTTRQIDPWGGSFFVERLTADLAAKAWDHIQEVEALGGMAKAIEAGIPKLRIEEAAATTQARIDGGAQIVVGVNKFKPERETPIDVLKVDNSAVRAAQIEKLRRLKAERDPQGVAAALEALTNGARGNGNLLALAIDAARAKATVGEISDALEAVFGRHRAEIRAISGVYKREAGAMTDKVAQVQRLTEAFEHNEGRRPRILVAKVGQDGHDRGQKVIASAFADLGFDVDIGPLFATPEEAARQAVENDVHVVGISSLAAGHLTLVPALKAALEAEGRGDIMVVVGGVVPPQDYEALKAAGAEAIFPPGTVIADAARDLLATLSTRLGHAQEAAE</sequence>
<dbReference type="KEGG" id="azc:AZC_1772"/>
<evidence type="ECO:0000256" key="4">
    <source>
        <dbReference type="ARBA" id="ARBA00012398"/>
    </source>
</evidence>
<dbReference type="InterPro" id="IPR006158">
    <property type="entry name" value="Cobalamin-bd"/>
</dbReference>
<evidence type="ECO:0000256" key="1">
    <source>
        <dbReference type="ARBA" id="ARBA00001922"/>
    </source>
</evidence>
<evidence type="ECO:0000256" key="2">
    <source>
        <dbReference type="ARBA" id="ARBA00005146"/>
    </source>
</evidence>
<dbReference type="Pfam" id="PF02310">
    <property type="entry name" value="B12-binding"/>
    <property type="match status" value="1"/>
</dbReference>
<dbReference type="HOGENOM" id="CLU_009523_3_1_5"/>
<proteinExistence type="inferred from homology"/>
<dbReference type="InterPro" id="IPR058549">
    <property type="entry name" value="MeMalonylCoA_mutase_a/b_site"/>
</dbReference>
<accession>A8I4U0</accession>
<dbReference type="InterPro" id="IPR006098">
    <property type="entry name" value="MMCoA_mutase_a_cat"/>
</dbReference>
<gene>
    <name evidence="11" type="ordered locus">AZC_1772</name>
</gene>
<evidence type="ECO:0000256" key="5">
    <source>
        <dbReference type="ARBA" id="ARBA00022628"/>
    </source>
</evidence>
<dbReference type="FunFam" id="3.20.20.240:FF:000001">
    <property type="entry name" value="Probable methylmalonyl-coa mutase"/>
    <property type="match status" value="1"/>
</dbReference>
<dbReference type="PANTHER" id="PTHR48101:SF4">
    <property type="entry name" value="METHYLMALONYL-COA MUTASE, MITOCHONDRIAL"/>
    <property type="match status" value="1"/>
</dbReference>
<keyword evidence="6" id="KW-0479">Metal-binding</keyword>
<reference evidence="11 12" key="3">
    <citation type="journal article" date="2008" name="BMC Genomics">
        <title>The genome of the versatile nitrogen fixer Azorhizobium caulinodans ORS571.</title>
        <authorList>
            <person name="Lee KB."/>
            <person name="Backer P.D."/>
            <person name="Aono T."/>
            <person name="Liu CT."/>
            <person name="Suzuki S."/>
            <person name="Suzuki T."/>
            <person name="Kaneko T."/>
            <person name="Yamada M."/>
            <person name="Tabata S."/>
            <person name="Kupfer D.M."/>
            <person name="Najar F.Z."/>
            <person name="Wiley G.B."/>
            <person name="Roe B."/>
            <person name="Binnewies T.T."/>
            <person name="Ussery D.W."/>
            <person name="D'Haeze W."/>
            <person name="Herder J.D."/>
            <person name="Gevers D."/>
            <person name="Vereecke D."/>
            <person name="Holsters M."/>
            <person name="Oyaizu H."/>
        </authorList>
    </citation>
    <scope>NUCLEOTIDE SEQUENCE [LARGE SCALE GENOMIC DNA]</scope>
    <source>
        <strain evidence="12">ATCC 43989 / DSM 5975 / JCM 20966 / LMG 6465 / NBRC 14845 / NCIMB 13405 / ORS 571</strain>
    </source>
</reference>
<keyword evidence="5" id="KW-0846">Cobalamin</keyword>
<name>A8I4U0_AZOC5</name>
<feature type="domain" description="B12-binding" evidence="10">
    <location>
        <begin position="584"/>
        <end position="716"/>
    </location>
</feature>
<evidence type="ECO:0000256" key="6">
    <source>
        <dbReference type="ARBA" id="ARBA00022723"/>
    </source>
</evidence>
<dbReference type="CDD" id="cd02071">
    <property type="entry name" value="MM_CoA_mut_B12_BD"/>
    <property type="match status" value="1"/>
</dbReference>
<dbReference type="GO" id="GO:0004494">
    <property type="term" value="F:methylmalonyl-CoA mutase activity"/>
    <property type="evidence" value="ECO:0007669"/>
    <property type="project" value="UniProtKB-EC"/>
</dbReference>
<dbReference type="InterPro" id="IPR016176">
    <property type="entry name" value="Cbl-dep_enz_cat"/>
</dbReference>
<evidence type="ECO:0000313" key="11">
    <source>
        <dbReference type="EMBL" id="BAF87770.1"/>
    </source>
</evidence>
<reference evidence="11 12" key="6">
    <citation type="journal article" date="2011" name="Appl. Environ. Microbiol.">
        <title>Involvement of the azorhizobial chromosome partition gene (parA) in the onset of bacteroid differentiation during Sesbania rostrata stem nodule development.</title>
        <authorList>
            <person name="Liu CT."/>
            <person name="Lee KB."/>
            <person name="Wang YS."/>
            <person name="Peng MH."/>
            <person name="Lee KT."/>
            <person name="Suzuki S."/>
            <person name="Suzuki T."/>
            <person name="Oyaizu H."/>
        </authorList>
    </citation>
    <scope>NUCLEOTIDE SEQUENCE [LARGE SCALE GENOMIC DNA]</scope>
    <source>
        <strain evidence="12">ATCC 43989 / DSM 5975 / JCM 20966 / LMG 6465 / NBRC 14845 / NCIMB 13405 / ORS 571</strain>
    </source>
</reference>
<dbReference type="InterPro" id="IPR006099">
    <property type="entry name" value="MeMalonylCoA_mutase_a/b_cat"/>
</dbReference>
<dbReference type="SUPFAM" id="SSF51703">
    <property type="entry name" value="Cobalamin (vitamin B12)-dependent enzymes"/>
    <property type="match status" value="1"/>
</dbReference>
<keyword evidence="12" id="KW-1185">Reference proteome</keyword>
<dbReference type="FunFam" id="3.40.50.280:FF:000002">
    <property type="entry name" value="Methylmalonyl-CoA mutase, mitochondrial"/>
    <property type="match status" value="1"/>
</dbReference>
<protein>
    <recommendedName>
        <fullName evidence="9">Methylmalonyl-CoA mutase</fullName>
        <ecNumber evidence="4">5.4.99.2</ecNumber>
    </recommendedName>
</protein>
<dbReference type="NCBIfam" id="TIGR00641">
    <property type="entry name" value="acid_CoA_mut_N"/>
    <property type="match status" value="1"/>
</dbReference>
<evidence type="ECO:0000256" key="9">
    <source>
        <dbReference type="ARBA" id="ARBA00072363"/>
    </source>
</evidence>
<comment type="cofactor">
    <cofactor evidence="1">
        <name>adenosylcob(III)alamin</name>
        <dbReference type="ChEBI" id="CHEBI:18408"/>
    </cofactor>
</comment>
<organism evidence="11 12">
    <name type="scientific">Azorhizobium caulinodans (strain ATCC 43989 / DSM 5975 / JCM 20966 / LMG 6465 / NBRC 14845 / NCIMB 13405 / ORS 571)</name>
    <dbReference type="NCBI Taxonomy" id="438753"/>
    <lineage>
        <taxon>Bacteria</taxon>
        <taxon>Pseudomonadati</taxon>
        <taxon>Pseudomonadota</taxon>
        <taxon>Alphaproteobacteria</taxon>
        <taxon>Hyphomicrobiales</taxon>
        <taxon>Xanthobacteraceae</taxon>
        <taxon>Azorhizobium</taxon>
    </lineage>
</organism>
<evidence type="ECO:0000313" key="12">
    <source>
        <dbReference type="Proteomes" id="UP000000270"/>
    </source>
</evidence>
<evidence type="ECO:0000259" key="10">
    <source>
        <dbReference type="PROSITE" id="PS51332"/>
    </source>
</evidence>
<evidence type="ECO:0000256" key="3">
    <source>
        <dbReference type="ARBA" id="ARBA00008465"/>
    </source>
</evidence>
<reference evidence="12" key="2">
    <citation type="submission" date="2007-04" db="EMBL/GenBank/DDBJ databases">
        <title>Complete genome sequence of the nitrogen-fixing bacterium Azorhizobium caulinodans ORS571.</title>
        <authorList>
            <person name="Lee K.B."/>
            <person name="Backer P.D."/>
            <person name="Aono T."/>
            <person name="Liu C.T."/>
            <person name="Suzuki S."/>
            <person name="Suzuki T."/>
            <person name="Kaneko T."/>
            <person name="Yamada M."/>
            <person name="Tabata S."/>
            <person name="Kupfer D.M."/>
            <person name="Najar F.Z."/>
            <person name="Wiley G.B."/>
            <person name="Roe B."/>
            <person name="Binnewies T."/>
            <person name="Ussery D."/>
            <person name="Vereecke D."/>
            <person name="Gevers D."/>
            <person name="Holsters M."/>
            <person name="Oyaizu H."/>
        </authorList>
    </citation>
    <scope>NUCLEOTIDE SEQUENCE [LARGE SCALE GENOMIC DNA]</scope>
    <source>
        <strain evidence="12">ATCC 43989 / DSM 5975 / JCM 20966 / LMG 6465 / NBRC 14845 / NCIMB 13405 / ORS 571</strain>
    </source>
</reference>
<reference evidence="11 12" key="1">
    <citation type="journal article" date="2007" name="Appl. Environ. Microbiol.">
        <title>Rhizobial factors required for stem nodule maturation and maintenance in Sesbania rostrata-Azorhizobium caulinodans ORS571 symbiosis.</title>
        <authorList>
            <person name="Suzuki S."/>
            <person name="Aono T."/>
            <person name="Lee KB."/>
            <person name="Suzuki T."/>
            <person name="Liu CT."/>
            <person name="Miwa H."/>
            <person name="Wakao S."/>
            <person name="Iki T."/>
            <person name="Oyaizu H."/>
        </authorList>
    </citation>
    <scope>NUCLEOTIDE SEQUENCE [LARGE SCALE GENOMIC DNA]</scope>
    <source>
        <strain evidence="12">ATCC 43989 / DSM 5975 / JCM 20966 / LMG 6465 / NBRC 14845 / NCIMB 13405 / ORS 571</strain>
    </source>
</reference>
<dbReference type="Proteomes" id="UP000000270">
    <property type="component" value="Chromosome"/>
</dbReference>
<dbReference type="CDD" id="cd03679">
    <property type="entry name" value="MM_CoA_mutase_alpha_like"/>
    <property type="match status" value="1"/>
</dbReference>
<dbReference type="AlphaFoldDB" id="A8I4U0"/>
<evidence type="ECO:0000256" key="7">
    <source>
        <dbReference type="ARBA" id="ARBA00023235"/>
    </source>
</evidence>
<dbReference type="PROSITE" id="PS51332">
    <property type="entry name" value="B12_BINDING"/>
    <property type="match status" value="1"/>
</dbReference>
<comment type="similarity">
    <text evidence="3">Belongs to the methylmalonyl-CoA mutase family.</text>
</comment>
<dbReference type="InterPro" id="IPR006159">
    <property type="entry name" value="Acid_CoA_mut_C"/>
</dbReference>
<dbReference type="EC" id="5.4.99.2" evidence="4"/>
<dbReference type="Gene3D" id="3.40.50.280">
    <property type="entry name" value="Cobalamin-binding domain"/>
    <property type="match status" value="1"/>
</dbReference>
<comment type="pathway">
    <text evidence="2">Metabolic intermediate metabolism; propanoyl-CoA degradation; succinyl-CoA from propanoyl-CoA: step 3/3.</text>
</comment>
<keyword evidence="8" id="KW-0170">Cobalt</keyword>
<dbReference type="EMBL" id="AP009384">
    <property type="protein sequence ID" value="BAF87770.1"/>
    <property type="molecule type" value="Genomic_DNA"/>
</dbReference>
<reference evidence="11 12" key="5">
    <citation type="journal article" date="2010" name="Appl. Environ. Microbiol.">
        <title>phrR-like gene praR of Azorhizobium caulinodans ORS571 is essential for symbiosis with Sesbania rostrata and is involved in expression of reb genes.</title>
        <authorList>
            <person name="Akiba N."/>
            <person name="Aono T."/>
            <person name="Toyazaki H."/>
            <person name="Sato S."/>
            <person name="Oyaizu H."/>
        </authorList>
    </citation>
    <scope>NUCLEOTIDE SEQUENCE [LARGE SCALE GENOMIC DNA]</scope>
    <source>
        <strain evidence="12">ATCC 43989 / DSM 5975 / JCM 20966 / LMG 6465 / NBRC 14845 / NCIMB 13405 / ORS 571</strain>
    </source>
</reference>
<dbReference type="GO" id="GO:0005737">
    <property type="term" value="C:cytoplasm"/>
    <property type="evidence" value="ECO:0007669"/>
    <property type="project" value="TreeGrafter"/>
</dbReference>
<evidence type="ECO:0000256" key="8">
    <source>
        <dbReference type="ARBA" id="ARBA00023285"/>
    </source>
</evidence>
<dbReference type="SUPFAM" id="SSF52242">
    <property type="entry name" value="Cobalamin (vitamin B12)-binding domain"/>
    <property type="match status" value="1"/>
</dbReference>
<dbReference type="eggNOG" id="COG2185">
    <property type="taxonomic scope" value="Bacteria"/>
</dbReference>
<dbReference type="STRING" id="438753.AZC_1772"/>
<dbReference type="GO" id="GO:0019678">
    <property type="term" value="P:propionate metabolic process, methylmalonyl pathway"/>
    <property type="evidence" value="ECO:0007669"/>
    <property type="project" value="TreeGrafter"/>
</dbReference>
<dbReference type="GO" id="GO:0031419">
    <property type="term" value="F:cobalamin binding"/>
    <property type="evidence" value="ECO:0007669"/>
    <property type="project" value="UniProtKB-KW"/>
</dbReference>
<dbReference type="InterPro" id="IPR036724">
    <property type="entry name" value="Cobalamin-bd_sf"/>
</dbReference>
<dbReference type="Pfam" id="PF01642">
    <property type="entry name" value="MM_CoA_mutase"/>
    <property type="match status" value="1"/>
</dbReference>
<keyword evidence="7" id="KW-0413">Isomerase</keyword>